<dbReference type="PROSITE" id="PS50219">
    <property type="entry name" value="CNH"/>
    <property type="match status" value="1"/>
</dbReference>
<dbReference type="GO" id="GO:0005085">
    <property type="term" value="F:guanyl-nucleotide exchange factor activity"/>
    <property type="evidence" value="ECO:0007669"/>
    <property type="project" value="UniProtKB-KW"/>
</dbReference>
<dbReference type="InterPro" id="IPR000219">
    <property type="entry name" value="DH_dom"/>
</dbReference>
<name>A0A0C9LVE4_9FUNG</name>
<evidence type="ECO:0000313" key="5">
    <source>
        <dbReference type="Proteomes" id="UP000053815"/>
    </source>
</evidence>
<keyword evidence="5" id="KW-1185">Reference proteome</keyword>
<dbReference type="InterPro" id="IPR035899">
    <property type="entry name" value="DBL_dom_sf"/>
</dbReference>
<dbReference type="SMART" id="SM00325">
    <property type="entry name" value="RhoGEF"/>
    <property type="match status" value="1"/>
</dbReference>
<dbReference type="InterPro" id="IPR011993">
    <property type="entry name" value="PH-like_dom_sf"/>
</dbReference>
<dbReference type="Gene3D" id="1.20.900.10">
    <property type="entry name" value="Dbl homology (DH) domain"/>
    <property type="match status" value="1"/>
</dbReference>
<dbReference type="PROSITE" id="PS50010">
    <property type="entry name" value="DH_2"/>
    <property type="match status" value="1"/>
</dbReference>
<keyword evidence="1" id="KW-0344">Guanine-nucleotide releasing factor</keyword>
<dbReference type="Pfam" id="PF00780">
    <property type="entry name" value="CNH"/>
    <property type="match status" value="1"/>
</dbReference>
<protein>
    <recommendedName>
        <fullName evidence="6">DH domain-containing protein</fullName>
    </recommendedName>
</protein>
<dbReference type="InterPro" id="IPR001180">
    <property type="entry name" value="CNH_dom"/>
</dbReference>
<evidence type="ECO:0008006" key="6">
    <source>
        <dbReference type="Google" id="ProtNLM"/>
    </source>
</evidence>
<dbReference type="Gene3D" id="2.30.29.30">
    <property type="entry name" value="Pleckstrin-homology domain (PH domain)/Phosphotyrosine-binding domain (PTB)"/>
    <property type="match status" value="1"/>
</dbReference>
<sequence length="1024" mass="115831">MLKESSSGSTTTSSSFHINSGCLSVLTKLFVKEAQYAQITKTEALDACQSVLTDQSIGKEFKEFFFDSLVENRVLVSSSRNIYLIHDVTTQSILVNVTRCYSPLCKPHSNDACYSPCCPNRKLAAFYLNDSQVNDKDHVDWASKIPRYILEELTPSEKKRQLAIEELENYENNFLKQLVVIRDIFARPLLSSQTTIEESRRYSFHDTLFGNYHILANHHKKLVRELDGSRDVNNFNLFPDSITIGNVLYKHFSRMIDPYIRYVSNHVFAKYQYNMEYSKNPAFVRFIEQQEAIEKEFRIPLKGLLISPIVRLPKYDPLFETILKNSGHHERDTLTKTISLLGDILYKINEATRKAEAEQRLMEIKLGLRMRRPSIRYQHRLQQILPDDVGLLFEGTVNLTKPPPIPPTACQLFLFTNVLLITRKRTTADGDVEFVLIDKPIPIHMLNVGRTSSSRSRLISHRQSSLLSSIKKQYYHHHYRSHSDNSSNRYVALTTATAAAVEASSQSDEGSSIYSDVYTISGLKIRHRIKTMKQRIRKRNKTSIPAYQHTNTVITTTDTFDILPSSSLQKSATYPARTDSPHIVRSRLLQIYHIADPNLNYLFECPTTENRLMWKNKIKSILPNPDHGPFGLELICSNLNCSQLQSVGGRYATGCGTIWCSLPFTTSDGRDAIALGSQYGLWVAYTDGSELFKQILSCNCHQLELFDNRMIIVRSSKPNRMLCVILIDAIYPSSASDVAASKPISAAAAVPNIHNDNHTSFTDVHVLQKSGVVYFAVGSLGGESILCYLRRRRTGSIRLVLMFYRADGATQSSPWFKKFKEYKPLFIQPSDLKIIDDHVYIRSKAEGIEKVDIISWITAGSSSSSHHLHEHPPKYSYRIDLPAPYHVSMIGNHQVDDPALTTIGYVALNQPGTGLICSAQFACPVADTNADSLQQEIEFESEAKSVVVYYPYLIAFSSNVIEIRHLETTALVQAIAGSKIKCLYSTRKDSSSAIVIHVSMLHADQDQTKVHQLYLKNPVSTCDD</sequence>
<dbReference type="Pfam" id="PF00621">
    <property type="entry name" value="RhoGEF"/>
    <property type="match status" value="1"/>
</dbReference>
<proteinExistence type="predicted"/>
<dbReference type="STRING" id="91626.A0A0C9LVE4"/>
<dbReference type="PANTHER" id="PTHR46572:SF1">
    <property type="entry name" value="RHO1 GUANINE NUCLEOTIDE EXCHANGE FACTOR TUS1"/>
    <property type="match status" value="1"/>
</dbReference>
<dbReference type="SUPFAM" id="SSF48065">
    <property type="entry name" value="DBL homology domain (DH-domain)"/>
    <property type="match status" value="1"/>
</dbReference>
<reference evidence="4" key="1">
    <citation type="submission" date="2014-09" db="EMBL/GenBank/DDBJ databases">
        <title>Draft genome sequence of an oleaginous Mucoromycotina fungus Mucor ambiguus NBRC6742.</title>
        <authorList>
            <person name="Takeda I."/>
            <person name="Yamane N."/>
            <person name="Morita T."/>
            <person name="Tamano K."/>
            <person name="Machida M."/>
            <person name="Baker S."/>
            <person name="Koike H."/>
        </authorList>
    </citation>
    <scope>NUCLEOTIDE SEQUENCE</scope>
    <source>
        <strain evidence="4">NBRC 6742</strain>
    </source>
</reference>
<dbReference type="AlphaFoldDB" id="A0A0C9LVE4"/>
<dbReference type="OrthoDB" id="2272012at2759"/>
<evidence type="ECO:0000259" key="2">
    <source>
        <dbReference type="PROSITE" id="PS50010"/>
    </source>
</evidence>
<evidence type="ECO:0000259" key="3">
    <source>
        <dbReference type="PROSITE" id="PS50219"/>
    </source>
</evidence>
<dbReference type="Proteomes" id="UP000053815">
    <property type="component" value="Unassembled WGS sequence"/>
</dbReference>
<gene>
    <name evidence="4" type="ORF">MAM1_0130c06117</name>
</gene>
<evidence type="ECO:0000313" key="4">
    <source>
        <dbReference type="EMBL" id="GAN06630.1"/>
    </source>
</evidence>
<dbReference type="InterPro" id="IPR052233">
    <property type="entry name" value="Rho-type_GEFs"/>
</dbReference>
<feature type="domain" description="CNH" evidence="3">
    <location>
        <begin position="655"/>
        <end position="990"/>
    </location>
</feature>
<organism evidence="4">
    <name type="scientific">Mucor ambiguus</name>
    <dbReference type="NCBI Taxonomy" id="91626"/>
    <lineage>
        <taxon>Eukaryota</taxon>
        <taxon>Fungi</taxon>
        <taxon>Fungi incertae sedis</taxon>
        <taxon>Mucoromycota</taxon>
        <taxon>Mucoromycotina</taxon>
        <taxon>Mucoromycetes</taxon>
        <taxon>Mucorales</taxon>
        <taxon>Mucorineae</taxon>
        <taxon>Mucoraceae</taxon>
        <taxon>Mucor</taxon>
    </lineage>
</organism>
<accession>A0A0C9LVE4</accession>
<dbReference type="PANTHER" id="PTHR46572">
    <property type="entry name" value="RHO1 GDP-GTP EXCHANGE PROTEIN 1-RELATED"/>
    <property type="match status" value="1"/>
</dbReference>
<feature type="domain" description="DH" evidence="2">
    <location>
        <begin position="159"/>
        <end position="351"/>
    </location>
</feature>
<dbReference type="EMBL" id="DF836419">
    <property type="protein sequence ID" value="GAN06630.1"/>
    <property type="molecule type" value="Genomic_DNA"/>
</dbReference>
<evidence type="ECO:0000256" key="1">
    <source>
        <dbReference type="ARBA" id="ARBA00022658"/>
    </source>
</evidence>